<protein>
    <recommendedName>
        <fullName evidence="1">Spore protein YkvP/CgeB glycosyl transferase-like domain-containing protein</fullName>
    </recommendedName>
</protein>
<dbReference type="Proteomes" id="UP000593880">
    <property type="component" value="Chromosome"/>
</dbReference>
<dbReference type="EMBL" id="BMHC01000001">
    <property type="protein sequence ID" value="GGI19759.1"/>
    <property type="molecule type" value="Genomic_DNA"/>
</dbReference>
<gene>
    <name evidence="2" type="ORF">GCM10010987_05960</name>
    <name evidence="3" type="ORF">XH86_08390</name>
</gene>
<dbReference type="OrthoDB" id="9774625at2"/>
<proteinExistence type="predicted"/>
<evidence type="ECO:0000313" key="4">
    <source>
        <dbReference type="Proteomes" id="UP000593880"/>
    </source>
</evidence>
<evidence type="ECO:0000313" key="5">
    <source>
        <dbReference type="Proteomes" id="UP000625079"/>
    </source>
</evidence>
<dbReference type="RefSeq" id="WP_128964367.1">
    <property type="nucleotide sequence ID" value="NZ_BMHC01000001.1"/>
</dbReference>
<evidence type="ECO:0000313" key="3">
    <source>
        <dbReference type="EMBL" id="QOZ58749.1"/>
    </source>
</evidence>
<reference evidence="3 4" key="2">
    <citation type="submission" date="2018-06" db="EMBL/GenBank/DDBJ databases">
        <title>Comparative genomics of rhizobia nodulating Arachis hypogaea in China.</title>
        <authorList>
            <person name="Li Y."/>
        </authorList>
    </citation>
    <scope>NUCLEOTIDE SEQUENCE [LARGE SCALE GENOMIC DNA]</scope>
    <source>
        <strain evidence="3 4">CCBAU 51658</strain>
    </source>
</reference>
<evidence type="ECO:0000259" key="1">
    <source>
        <dbReference type="Pfam" id="PF13524"/>
    </source>
</evidence>
<evidence type="ECO:0000313" key="2">
    <source>
        <dbReference type="EMBL" id="GGI19759.1"/>
    </source>
</evidence>
<feature type="domain" description="Spore protein YkvP/CgeB glycosyl transferase-like" evidence="1">
    <location>
        <begin position="204"/>
        <end position="347"/>
    </location>
</feature>
<organism evidence="2 5">
    <name type="scientific">Bradyrhizobium guangdongense</name>
    <dbReference type="NCBI Taxonomy" id="1325090"/>
    <lineage>
        <taxon>Bacteria</taxon>
        <taxon>Pseudomonadati</taxon>
        <taxon>Pseudomonadota</taxon>
        <taxon>Alphaproteobacteria</taxon>
        <taxon>Hyphomicrobiales</taxon>
        <taxon>Nitrobacteraceae</taxon>
        <taxon>Bradyrhizobium</taxon>
    </lineage>
</organism>
<keyword evidence="4" id="KW-1185">Reference proteome</keyword>
<name>A0A410V1V9_9BRAD</name>
<dbReference type="AlphaFoldDB" id="A0A410V1V9"/>
<dbReference type="Pfam" id="PF13524">
    <property type="entry name" value="Glyco_trans_1_2"/>
    <property type="match status" value="1"/>
</dbReference>
<accession>A0A410V1V9</accession>
<sequence>MKICFFGSSLVSSYWNGAATYYRGMLKQIAALGHDITFFEPDAFERQAHRDIADPDWAKVVVYPATADGWRGSLETAARSSDMLIKASGVGVFDQELEIAVAALPSRTMRIYWDVDAPATLEAMANDSAHHLRRAILSYDMVLTYGGGDGVVTAYRAMGARDCVPIYNALDPETHFPSPSKPDFACDLSLLANRLPDREQRVEHFFLDVARELPGKTFVLGGSGWETKDTPGNLRKVGHVGTSEHNAFFGSGLATLNVNRDSMARYGFSPPTRVFEAIGAGACLITDKWDGIDHFLEPDREVLVAASGAEIAGHLDALDPDRAAAIAGRARARILGQHTYRQRARQFNDLFVGSSSRIEAAE</sequence>
<dbReference type="InterPro" id="IPR055259">
    <property type="entry name" value="YkvP/CgeB_Glyco_trans-like"/>
</dbReference>
<dbReference type="SUPFAM" id="SSF53756">
    <property type="entry name" value="UDP-Glycosyltransferase/glycogen phosphorylase"/>
    <property type="match status" value="1"/>
</dbReference>
<dbReference type="EMBL" id="CP030057">
    <property type="protein sequence ID" value="QOZ58749.1"/>
    <property type="molecule type" value="Genomic_DNA"/>
</dbReference>
<reference evidence="2" key="1">
    <citation type="journal article" date="2014" name="Int. J. Syst. Evol. Microbiol.">
        <title>Complete genome sequence of Corynebacterium casei LMG S-19264T (=DSM 44701T), isolated from a smear-ripened cheese.</title>
        <authorList>
            <consortium name="US DOE Joint Genome Institute (JGI-PGF)"/>
            <person name="Walter F."/>
            <person name="Albersmeier A."/>
            <person name="Kalinowski J."/>
            <person name="Ruckert C."/>
        </authorList>
    </citation>
    <scope>NUCLEOTIDE SEQUENCE</scope>
    <source>
        <strain evidence="2">CGMCC 1.15034</strain>
    </source>
</reference>
<reference evidence="2" key="3">
    <citation type="submission" date="2022-12" db="EMBL/GenBank/DDBJ databases">
        <authorList>
            <person name="Sun Q."/>
            <person name="Zhou Y."/>
        </authorList>
    </citation>
    <scope>NUCLEOTIDE SEQUENCE</scope>
    <source>
        <strain evidence="2">CGMCC 1.15034</strain>
    </source>
</reference>
<dbReference type="Proteomes" id="UP000625079">
    <property type="component" value="Unassembled WGS sequence"/>
</dbReference>